<dbReference type="GO" id="GO:0046872">
    <property type="term" value="F:metal ion binding"/>
    <property type="evidence" value="ECO:0007669"/>
    <property type="project" value="UniProtKB-KW"/>
</dbReference>
<keyword evidence="15" id="KW-1185">Reference proteome</keyword>
<comment type="catalytic activity">
    <reaction evidence="1">
        <text>Endonucleolytic cleavage of RNA, removing extra 3' nucleotides from tRNA precursor, generating 3' termini of tRNAs. A 3'-hydroxy group is left at the tRNA terminus and a 5'-phosphoryl group is left at the trailer molecule.</text>
        <dbReference type="EC" id="3.1.26.11"/>
    </reaction>
</comment>
<evidence type="ECO:0000259" key="12">
    <source>
        <dbReference type="Pfam" id="PF12706"/>
    </source>
</evidence>
<evidence type="ECO:0000256" key="1">
    <source>
        <dbReference type="ARBA" id="ARBA00000402"/>
    </source>
</evidence>
<dbReference type="GO" id="GO:1990180">
    <property type="term" value="P:mitochondrial tRNA 3'-end processing"/>
    <property type="evidence" value="ECO:0007669"/>
    <property type="project" value="TreeGrafter"/>
</dbReference>
<feature type="region of interest" description="Disordered" evidence="11">
    <location>
        <begin position="308"/>
        <end position="333"/>
    </location>
</feature>
<dbReference type="PANTHER" id="PTHR12553">
    <property type="entry name" value="ZINC PHOSPHODIESTERASE ELAC PROTEIN 2"/>
    <property type="match status" value="1"/>
</dbReference>
<feature type="compositionally biased region" description="Basic and acidic residues" evidence="11">
    <location>
        <begin position="867"/>
        <end position="884"/>
    </location>
</feature>
<sequence>MAPMSLRVLAPPSSDTSETPTLVLQCDSRKYMFNAGEGTTRISAQYRASNSRVEHIFLTRVASETMGGIPGLLMTLADGGRTSVDVYAPPNLLYALATTRLYARRESMRVKPHEIPVTEPHVCFADEHIELQAIPLLPAQHRELYAAQSSDLPSFDPVLQPWNQPHWRPSSLRGADALQWFRCIVQDAWKAEEASTILPDTVSSGNAHGNIPARLATSPARCAYALPPPLVPCIQGGADAGRQAAVMAYICSGHTQRGKFDPARASELGIPPGPEFARLSRGEQVRIIRPVAWSTMDAEQRQEWLRSCRRNGSGSNNNNHSRSGKEASQQDFSHTDVEYVDIQSQDVVGSARAGPVFFYMHVPTLQHLDSLLDDPKIRAAFAPYTWETNKSLIEEQRRTPHMILHAVPLEVWQDERYQAWRRDFGPACHHSVVNRDMCADTLTYTSNAISLLRLSRMDPDVFSVPGYRLEPRVRDPSTLPTQINTHIPLQPRGAPTQLPIIAPVFDKPLHEMHQHATLDDDDNDSKNSASPGSKATWDAYCAMAAQVRQSASVPPRTPEAGLADQVELTTLGTGSSAPSKYRNVLSTLVYMPGDGYLVLDAGESTYFQLARRFGPGELGWDGRIGINKVLRELKMIFVSHIHGDHHMGVIRLLLERRRLSPSEPLVLVTNNFTRFYLYEYDLIEQLGVRDGSVLALENEALDWEHGIDPDPLSTRATATATTARRLSNTKEDNAAAQTERHLATLKRLTNLTGVRTAAVSHRAGHCYGLILTHKCGWKFVFSGDTMPCNSLVQAGKGATLLVHEATMQDDEAELAAAKGHSTIGQACRVARDMKAEHLLLTHFSQRYPKLARLDVGGSTRGAYGENKGVDDCQHQDQERDDRMASQDVPPIGIAFDMMRMTPAQLRRMVAGHRAMSLLLETEPEAIDEPTGPALSSSSSSSLSALLAGAQAEPTAFSPPKTKRARNLYASQTRFNFHYLVLTFTSRNKALRPPSELSVSEGTRRALQSAFGSIGGAVAVDVMYAGLPLDPSVAPDGAVGEAVLRVASEHVDTLASALSSIQGQAHATMTGQQEEMRVSVRGTSHNVGALRSNTSRAWIQQQLQMHESKP</sequence>
<reference evidence="14 15" key="1">
    <citation type="journal article" date="2007" name="Proc. Natl. Acad. Sci. U.S.A.">
        <title>Dandruff-associated Malassezia genomes reveal convergent and divergent virulence traits shared with plant and human fungal pathogens.</title>
        <authorList>
            <person name="Xu J."/>
            <person name="Saunders C.W."/>
            <person name="Hu P."/>
            <person name="Grant R.A."/>
            <person name="Boekhout T."/>
            <person name="Kuramae E.E."/>
            <person name="Kronstad J.W."/>
            <person name="Deangelis Y.M."/>
            <person name="Reeder N.L."/>
            <person name="Johnstone K.R."/>
            <person name="Leland M."/>
            <person name="Fieno A.M."/>
            <person name="Begley W.M."/>
            <person name="Sun Y."/>
            <person name="Lacey M.P."/>
            <person name="Chaudhary T."/>
            <person name="Keough T."/>
            <person name="Chu L."/>
            <person name="Sears R."/>
            <person name="Yuan B."/>
            <person name="Dawson T.L.Jr."/>
        </authorList>
    </citation>
    <scope>NUCLEOTIDE SEQUENCE [LARGE SCALE GENOMIC DNA]</scope>
    <source>
        <strain evidence="15">ATCC MYA-4612 / CBS 7966</strain>
    </source>
</reference>
<dbReference type="InParanoid" id="A8QA59"/>
<dbReference type="VEuPathDB" id="FungiDB:MGL_3618"/>
<proteinExistence type="inferred from homology"/>
<evidence type="ECO:0000259" key="13">
    <source>
        <dbReference type="Pfam" id="PF13691"/>
    </source>
</evidence>
<evidence type="ECO:0000313" key="14">
    <source>
        <dbReference type="EMBL" id="EDP41937.1"/>
    </source>
</evidence>
<dbReference type="EMBL" id="AAYY01000014">
    <property type="protein sequence ID" value="EDP41937.1"/>
    <property type="molecule type" value="Genomic_DNA"/>
</dbReference>
<feature type="region of interest" description="Disordered" evidence="11">
    <location>
        <begin position="862"/>
        <end position="884"/>
    </location>
</feature>
<organism evidence="14 15">
    <name type="scientific">Malassezia globosa (strain ATCC MYA-4612 / CBS 7966)</name>
    <name type="common">Dandruff-associated fungus</name>
    <dbReference type="NCBI Taxonomy" id="425265"/>
    <lineage>
        <taxon>Eukaryota</taxon>
        <taxon>Fungi</taxon>
        <taxon>Dikarya</taxon>
        <taxon>Basidiomycota</taxon>
        <taxon>Ustilaginomycotina</taxon>
        <taxon>Malasseziomycetes</taxon>
        <taxon>Malasseziales</taxon>
        <taxon>Malasseziaceae</taxon>
        <taxon>Malassezia</taxon>
    </lineage>
</organism>
<keyword evidence="8" id="KW-0255">Endonuclease</keyword>
<gene>
    <name evidence="14" type="ORF">MGL_3618</name>
</gene>
<evidence type="ECO:0000256" key="6">
    <source>
        <dbReference type="ARBA" id="ARBA00022722"/>
    </source>
</evidence>
<dbReference type="GO" id="GO:0005739">
    <property type="term" value="C:mitochondrion"/>
    <property type="evidence" value="ECO:0007669"/>
    <property type="project" value="TreeGrafter"/>
</dbReference>
<comment type="cofactor">
    <cofactor evidence="2">
        <name>Zn(2+)</name>
        <dbReference type="ChEBI" id="CHEBI:29105"/>
    </cofactor>
</comment>
<dbReference type="Gene3D" id="3.60.15.10">
    <property type="entry name" value="Ribonuclease Z/Hydroxyacylglutathione hydrolase-like"/>
    <property type="match status" value="2"/>
</dbReference>
<dbReference type="InterPro" id="IPR001279">
    <property type="entry name" value="Metallo-B-lactamas"/>
</dbReference>
<keyword evidence="5" id="KW-0819">tRNA processing</keyword>
<dbReference type="RefSeq" id="XP_001729151.1">
    <property type="nucleotide sequence ID" value="XM_001729099.1"/>
</dbReference>
<comment type="caution">
    <text evidence="14">The sequence shown here is derived from an EMBL/GenBank/DDBJ whole genome shotgun (WGS) entry which is preliminary data.</text>
</comment>
<evidence type="ECO:0000256" key="2">
    <source>
        <dbReference type="ARBA" id="ARBA00001947"/>
    </source>
</evidence>
<evidence type="ECO:0000256" key="3">
    <source>
        <dbReference type="ARBA" id="ARBA00007823"/>
    </source>
</evidence>
<feature type="compositionally biased region" description="Low complexity" evidence="11">
    <location>
        <begin position="310"/>
        <end position="321"/>
    </location>
</feature>
<dbReference type="PANTHER" id="PTHR12553:SF49">
    <property type="entry name" value="ZINC PHOSPHODIESTERASE ELAC PROTEIN 2"/>
    <property type="match status" value="1"/>
</dbReference>
<evidence type="ECO:0000256" key="9">
    <source>
        <dbReference type="ARBA" id="ARBA00022801"/>
    </source>
</evidence>
<dbReference type="InterPro" id="IPR027794">
    <property type="entry name" value="tRNase_Z_dom"/>
</dbReference>
<comment type="similarity">
    <text evidence="3">Belongs to the RNase Z family.</text>
</comment>
<dbReference type="AlphaFoldDB" id="A8QA59"/>
<dbReference type="FunCoup" id="A8QA59">
    <property type="interactions" value="508"/>
</dbReference>
<dbReference type="GO" id="GO:0042781">
    <property type="term" value="F:3'-tRNA processing endoribonuclease activity"/>
    <property type="evidence" value="ECO:0007669"/>
    <property type="project" value="UniProtKB-EC"/>
</dbReference>
<dbReference type="SUPFAM" id="SSF56281">
    <property type="entry name" value="Metallo-hydrolase/oxidoreductase"/>
    <property type="match status" value="2"/>
</dbReference>
<dbReference type="GeneID" id="5853457"/>
<evidence type="ECO:0000313" key="15">
    <source>
        <dbReference type="Proteomes" id="UP000008837"/>
    </source>
</evidence>
<keyword evidence="9" id="KW-0378">Hydrolase</keyword>
<dbReference type="Pfam" id="PF13691">
    <property type="entry name" value="Lactamase_B_4"/>
    <property type="match status" value="1"/>
</dbReference>
<dbReference type="STRING" id="425265.A8QA59"/>
<dbReference type="InterPro" id="IPR036866">
    <property type="entry name" value="RibonucZ/Hydroxyglut_hydro"/>
</dbReference>
<dbReference type="Pfam" id="PF12706">
    <property type="entry name" value="Lactamase_B_2"/>
    <property type="match status" value="1"/>
</dbReference>
<evidence type="ECO:0000256" key="7">
    <source>
        <dbReference type="ARBA" id="ARBA00022723"/>
    </source>
</evidence>
<dbReference type="OMA" id="INYICQL"/>
<dbReference type="KEGG" id="mgl:MGL_3618"/>
<evidence type="ECO:0000256" key="10">
    <source>
        <dbReference type="ARBA" id="ARBA00022833"/>
    </source>
</evidence>
<accession>A8QA59</accession>
<evidence type="ECO:0000256" key="8">
    <source>
        <dbReference type="ARBA" id="ARBA00022759"/>
    </source>
</evidence>
<dbReference type="OrthoDB" id="527344at2759"/>
<keyword evidence="10" id="KW-0862">Zinc</keyword>
<keyword evidence="7" id="KW-0479">Metal-binding</keyword>
<evidence type="ECO:0000256" key="5">
    <source>
        <dbReference type="ARBA" id="ARBA00022694"/>
    </source>
</evidence>
<dbReference type="EC" id="3.1.26.11" evidence="4"/>
<feature type="region of interest" description="Disordered" evidence="11">
    <location>
        <begin position="1"/>
        <end position="20"/>
    </location>
</feature>
<name>A8QA59_MALGO</name>
<keyword evidence="6" id="KW-0540">Nuclease</keyword>
<evidence type="ECO:0000256" key="11">
    <source>
        <dbReference type="SAM" id="MobiDB-lite"/>
    </source>
</evidence>
<protein>
    <recommendedName>
        <fullName evidence="4">ribonuclease Z</fullName>
        <ecNumber evidence="4">3.1.26.11</ecNumber>
    </recommendedName>
</protein>
<dbReference type="InterPro" id="IPR047151">
    <property type="entry name" value="RNZ2-like"/>
</dbReference>
<feature type="domain" description="Metallo-beta-lactamase" evidence="12">
    <location>
        <begin position="628"/>
        <end position="843"/>
    </location>
</feature>
<dbReference type="Proteomes" id="UP000008837">
    <property type="component" value="Unassembled WGS sequence"/>
</dbReference>
<dbReference type="CDD" id="cd07718">
    <property type="entry name" value="RNaseZ_ELAC1_ELAC2-C-term-like_MBL-fold"/>
    <property type="match status" value="1"/>
</dbReference>
<feature type="domain" description="tRNase Z endonuclease" evidence="13">
    <location>
        <begin position="8"/>
        <end position="68"/>
    </location>
</feature>
<evidence type="ECO:0000256" key="4">
    <source>
        <dbReference type="ARBA" id="ARBA00012477"/>
    </source>
</evidence>